<organism>
    <name type="scientific">Ixodes scapularis</name>
    <name type="common">Black-legged tick</name>
    <name type="synonym">Deer tick</name>
    <dbReference type="NCBI Taxonomy" id="6945"/>
    <lineage>
        <taxon>Eukaryota</taxon>
        <taxon>Metazoa</taxon>
        <taxon>Ecdysozoa</taxon>
        <taxon>Arthropoda</taxon>
        <taxon>Chelicerata</taxon>
        <taxon>Arachnida</taxon>
        <taxon>Acari</taxon>
        <taxon>Parasitiformes</taxon>
        <taxon>Ixodida</taxon>
        <taxon>Ixodoidea</taxon>
        <taxon>Ixodidae</taxon>
        <taxon>Ixodinae</taxon>
        <taxon>Ixodes</taxon>
    </lineage>
</organism>
<name>B7PG36_IXOSC</name>
<feature type="non-terminal residue" evidence="2">
    <location>
        <position position="1"/>
    </location>
</feature>
<dbReference type="PaxDb" id="6945-B7PG36"/>
<evidence type="ECO:0000313" key="2">
    <source>
        <dbReference type="EMBL" id="EEC05558.1"/>
    </source>
</evidence>
<evidence type="ECO:0000256" key="1">
    <source>
        <dbReference type="SAM" id="MobiDB-lite"/>
    </source>
</evidence>
<dbReference type="VEuPathDB" id="VectorBase:ISCW004316"/>
<feature type="non-terminal residue" evidence="2">
    <location>
        <position position="67"/>
    </location>
</feature>
<dbReference type="VEuPathDB" id="VectorBase:ISCI004316"/>
<accession>B7PG36</accession>
<reference evidence="2" key="1">
    <citation type="submission" date="2008-03" db="EMBL/GenBank/DDBJ databases">
        <title>Annotation of Ixodes scapularis.</title>
        <authorList>
            <consortium name="Ixodes scapularis Genome Project Consortium"/>
            <person name="Caler E."/>
            <person name="Hannick L.I."/>
            <person name="Bidwell S."/>
            <person name="Joardar V."/>
            <person name="Thiagarajan M."/>
            <person name="Amedeo P."/>
            <person name="Galinsky K.J."/>
            <person name="Schobel S."/>
            <person name="Inman J."/>
            <person name="Hostetler J."/>
            <person name="Miller J."/>
            <person name="Hammond M."/>
            <person name="Megy K."/>
            <person name="Lawson D."/>
            <person name="Kodira C."/>
            <person name="Sutton G."/>
            <person name="Meyer J."/>
            <person name="Hill C.A."/>
            <person name="Birren B."/>
            <person name="Nene V."/>
            <person name="Collins F."/>
            <person name="Alarcon-Chaidez F."/>
            <person name="Wikel S."/>
            <person name="Strausberg R."/>
        </authorList>
    </citation>
    <scope>NUCLEOTIDE SEQUENCE [LARGE SCALE GENOMIC DNA]</scope>
    <source>
        <strain evidence="2">Wikel colony</strain>
    </source>
</reference>
<sequence>GRPSASFLLRRERHLLPGEESTGLEATPVPGRDEGLDGILTRHLSRKRHISVQLRLRTFQGENRHRG</sequence>
<protein>
    <submittedName>
        <fullName evidence="2">Uncharacterized protein</fullName>
    </submittedName>
</protein>
<dbReference type="AlphaFoldDB" id="B7PG36"/>
<proteinExistence type="predicted"/>
<feature type="region of interest" description="Disordered" evidence="1">
    <location>
        <begin position="16"/>
        <end position="36"/>
    </location>
</feature>
<dbReference type="EMBL" id="DS706116">
    <property type="protein sequence ID" value="EEC05558.1"/>
    <property type="molecule type" value="Genomic_DNA"/>
</dbReference>
<dbReference type="HOGENOM" id="CLU_2838506_0_0_1"/>
<gene>
    <name evidence="2" type="ORF">IscW_ISCW004316</name>
</gene>